<proteinExistence type="predicted"/>
<evidence type="ECO:0000313" key="3">
    <source>
        <dbReference type="EMBL" id="MDX6850665.1"/>
    </source>
</evidence>
<organism evidence="3 4">
    <name type="scientific">Gilvimarinus gilvus</name>
    <dbReference type="NCBI Taxonomy" id="3058038"/>
    <lineage>
        <taxon>Bacteria</taxon>
        <taxon>Pseudomonadati</taxon>
        <taxon>Pseudomonadota</taxon>
        <taxon>Gammaproteobacteria</taxon>
        <taxon>Cellvibrionales</taxon>
        <taxon>Cellvibrionaceae</taxon>
        <taxon>Gilvimarinus</taxon>
    </lineage>
</organism>
<dbReference type="InterPro" id="IPR024266">
    <property type="entry name" value="DUF3806"/>
</dbReference>
<evidence type="ECO:0000259" key="2">
    <source>
        <dbReference type="Pfam" id="PF12713"/>
    </source>
</evidence>
<dbReference type="Gene3D" id="1.20.120.1090">
    <property type="match status" value="1"/>
</dbReference>
<dbReference type="RefSeq" id="WP_302721992.1">
    <property type="nucleotide sequence ID" value="NZ_JAULRU010000418.1"/>
</dbReference>
<gene>
    <name evidence="3" type="ORF">SCD92_14930</name>
</gene>
<accession>A0ABU4S0I3</accession>
<sequence length="177" mass="19904">MNRYMTTALLALVLLPSILSAQPPQGASPIIRDLSWTDESFLNTQRKRITRIASEQIGVPIRGTSEDLATLQRIIDRELISQDDISMQQALGVVMGDAMLAAESQLRWKVYEDNRGNSRALCAASVNECLFPVTMLSRRMRVGLKPDVKKIYLDALYLIAEDLPQLPYGGKREYSIY</sequence>
<keyword evidence="4" id="KW-1185">Reference proteome</keyword>
<evidence type="ECO:0000313" key="4">
    <source>
        <dbReference type="Proteomes" id="UP001273505"/>
    </source>
</evidence>
<dbReference type="EMBL" id="JAXAFO010000028">
    <property type="protein sequence ID" value="MDX6850665.1"/>
    <property type="molecule type" value="Genomic_DNA"/>
</dbReference>
<feature type="chain" id="PRO_5046747092" evidence="1">
    <location>
        <begin position="22"/>
        <end position="177"/>
    </location>
</feature>
<dbReference type="Pfam" id="PF12713">
    <property type="entry name" value="DUF3806"/>
    <property type="match status" value="1"/>
</dbReference>
<dbReference type="Proteomes" id="UP001273505">
    <property type="component" value="Unassembled WGS sequence"/>
</dbReference>
<name>A0ABU4S0I3_9GAMM</name>
<feature type="domain" description="DUF3806" evidence="2">
    <location>
        <begin position="67"/>
        <end position="152"/>
    </location>
</feature>
<comment type="caution">
    <text evidence="3">The sequence shown here is derived from an EMBL/GenBank/DDBJ whole genome shotgun (WGS) entry which is preliminary data.</text>
</comment>
<protein>
    <submittedName>
        <fullName evidence="3">DUF3806 domain-containing protein</fullName>
    </submittedName>
</protein>
<keyword evidence="1" id="KW-0732">Signal</keyword>
<evidence type="ECO:0000256" key="1">
    <source>
        <dbReference type="SAM" id="SignalP"/>
    </source>
</evidence>
<reference evidence="3 4" key="1">
    <citation type="submission" date="2023-11" db="EMBL/GenBank/DDBJ databases">
        <title>Gilvimarinus fulvus sp. nov., isolated from the surface of Kelp.</title>
        <authorList>
            <person name="Sun Y.Y."/>
            <person name="Gong Y."/>
            <person name="Du Z.J."/>
        </authorList>
    </citation>
    <scope>NUCLEOTIDE SEQUENCE [LARGE SCALE GENOMIC DNA]</scope>
    <source>
        <strain evidence="3 4">SDUM040013</strain>
    </source>
</reference>
<feature type="signal peptide" evidence="1">
    <location>
        <begin position="1"/>
        <end position="21"/>
    </location>
</feature>